<evidence type="ECO:0000313" key="5">
    <source>
        <dbReference type="Proteomes" id="UP001205919"/>
    </source>
</evidence>
<dbReference type="CDD" id="cd07078">
    <property type="entry name" value="ALDH"/>
    <property type="match status" value="1"/>
</dbReference>
<dbReference type="GO" id="GO:0016620">
    <property type="term" value="F:oxidoreductase activity, acting on the aldehyde or oxo group of donors, NAD or NADP as acceptor"/>
    <property type="evidence" value="ECO:0007669"/>
    <property type="project" value="InterPro"/>
</dbReference>
<proteinExistence type="inferred from homology"/>
<evidence type="ECO:0000256" key="1">
    <source>
        <dbReference type="ARBA" id="ARBA00009986"/>
    </source>
</evidence>
<dbReference type="Gene3D" id="3.40.605.10">
    <property type="entry name" value="Aldehyde Dehydrogenase, Chain A, domain 1"/>
    <property type="match status" value="1"/>
</dbReference>
<dbReference type="InterPro" id="IPR015590">
    <property type="entry name" value="Aldehyde_DH_dom"/>
</dbReference>
<comment type="similarity">
    <text evidence="1">Belongs to the aldehyde dehydrogenase family.</text>
</comment>
<dbReference type="Pfam" id="PF00171">
    <property type="entry name" value="Aldedh"/>
    <property type="match status" value="1"/>
</dbReference>
<protein>
    <submittedName>
        <fullName evidence="4">Aldehyde dehydrogenase family protein</fullName>
    </submittedName>
</protein>
<organism evidence="4 5">
    <name type="scientific">Cloacibacillus evryensis</name>
    <dbReference type="NCBI Taxonomy" id="508460"/>
    <lineage>
        <taxon>Bacteria</taxon>
        <taxon>Thermotogati</taxon>
        <taxon>Synergistota</taxon>
        <taxon>Synergistia</taxon>
        <taxon>Synergistales</taxon>
        <taxon>Synergistaceae</taxon>
        <taxon>Cloacibacillus</taxon>
    </lineage>
</organism>
<sequence>MATIKSFNPATGSLLGEVELTTRPQIDEMVIRGHAAQKLWAARPLGERREIMQKLADHLTAQRREIAEIVSKEIGMPLDQSYGDVDDTGISFLQWYIDHAEEALAPQIIHEDDDVIHTVYREPRGLACSIVPWNFPFSSVIWQCGQNLLSGNAVILKHSSENPLSSQLIAKLFQDVLPQDLYQAVFVKGADADYLTAQDINIICFTGSTKVGRGLYEAAAKKFIPVLLEMGGSAPGIVFADADIDVVLDSIYFNRFFNCGQVCDGQKRLLVESSVFNEVVEKLKALIEDKKVGDPFEEGVDMGPLSSIGQKKEVEDQVERSIAAGAFVVCGGKSLPELGDAYYAPTLLTNVTPDMAIWSEEVFGPVLPIMPFHTEEEAVRLANDTEYGLGAYVYTSDRARYERVASRLESGMVGHNNQYYLKPWNPFGGYKLSGIARHQGIYGFHDVTELKIVATEK</sequence>
<name>A0AAW5K912_9BACT</name>
<evidence type="ECO:0000313" key="4">
    <source>
        <dbReference type="EMBL" id="MCQ4815674.1"/>
    </source>
</evidence>
<dbReference type="AlphaFoldDB" id="A0AAW5K912"/>
<reference evidence="4 5" key="1">
    <citation type="submission" date="2022-06" db="EMBL/GenBank/DDBJ databases">
        <title>Isolation of gut microbiota from human fecal samples.</title>
        <authorList>
            <person name="Pamer E.G."/>
            <person name="Barat B."/>
            <person name="Waligurski E."/>
            <person name="Medina S."/>
            <person name="Paddock L."/>
            <person name="Mostad J."/>
        </authorList>
    </citation>
    <scope>NUCLEOTIDE SEQUENCE [LARGE SCALE GENOMIC DNA]</scope>
    <source>
        <strain evidence="4 5">DFI.9.90</strain>
    </source>
</reference>
<keyword evidence="5" id="KW-1185">Reference proteome</keyword>
<feature type="domain" description="Aldehyde dehydrogenase" evidence="3">
    <location>
        <begin position="3"/>
        <end position="453"/>
    </location>
</feature>
<dbReference type="InterPro" id="IPR016161">
    <property type="entry name" value="Ald_DH/histidinol_DH"/>
</dbReference>
<dbReference type="PANTHER" id="PTHR11699">
    <property type="entry name" value="ALDEHYDE DEHYDROGENASE-RELATED"/>
    <property type="match status" value="1"/>
</dbReference>
<gene>
    <name evidence="4" type="ORF">NE630_14660</name>
</gene>
<dbReference type="EMBL" id="JANFYT010000050">
    <property type="protein sequence ID" value="MCQ4815674.1"/>
    <property type="molecule type" value="Genomic_DNA"/>
</dbReference>
<evidence type="ECO:0000256" key="2">
    <source>
        <dbReference type="ARBA" id="ARBA00023002"/>
    </source>
</evidence>
<dbReference type="Proteomes" id="UP001205919">
    <property type="component" value="Unassembled WGS sequence"/>
</dbReference>
<evidence type="ECO:0000259" key="3">
    <source>
        <dbReference type="Pfam" id="PF00171"/>
    </source>
</evidence>
<dbReference type="SUPFAM" id="SSF53720">
    <property type="entry name" value="ALDH-like"/>
    <property type="match status" value="1"/>
</dbReference>
<dbReference type="Gene3D" id="3.40.309.10">
    <property type="entry name" value="Aldehyde Dehydrogenase, Chain A, domain 2"/>
    <property type="match status" value="1"/>
</dbReference>
<dbReference type="RefSeq" id="WP_256182394.1">
    <property type="nucleotide sequence ID" value="NZ_JANFYT010000050.1"/>
</dbReference>
<dbReference type="FunFam" id="3.40.309.10:FF:000009">
    <property type="entry name" value="Aldehyde dehydrogenase A"/>
    <property type="match status" value="1"/>
</dbReference>
<keyword evidence="2" id="KW-0560">Oxidoreductase</keyword>
<comment type="caution">
    <text evidence="4">The sequence shown here is derived from an EMBL/GenBank/DDBJ whole genome shotgun (WGS) entry which is preliminary data.</text>
</comment>
<accession>A0AAW5K912</accession>
<dbReference type="InterPro" id="IPR016162">
    <property type="entry name" value="Ald_DH_N"/>
</dbReference>
<dbReference type="InterPro" id="IPR016163">
    <property type="entry name" value="Ald_DH_C"/>
</dbReference>